<evidence type="ECO:0000256" key="2">
    <source>
        <dbReference type="ARBA" id="ARBA00022475"/>
    </source>
</evidence>
<feature type="transmembrane region" description="Helical" evidence="7">
    <location>
        <begin position="356"/>
        <end position="378"/>
    </location>
</feature>
<feature type="transmembrane region" description="Helical" evidence="7">
    <location>
        <begin position="331"/>
        <end position="350"/>
    </location>
</feature>
<organism evidence="9 10">
    <name type="scientific">Marinobacter litoralis</name>
    <dbReference type="NCBI Taxonomy" id="187981"/>
    <lineage>
        <taxon>Bacteria</taxon>
        <taxon>Pseudomonadati</taxon>
        <taxon>Pseudomonadota</taxon>
        <taxon>Gammaproteobacteria</taxon>
        <taxon>Pseudomonadales</taxon>
        <taxon>Marinobacteraceae</taxon>
        <taxon>Marinobacter</taxon>
    </lineage>
</organism>
<feature type="transmembrane region" description="Helical" evidence="7">
    <location>
        <begin position="7"/>
        <end position="33"/>
    </location>
</feature>
<feature type="transmembrane region" description="Helical" evidence="7">
    <location>
        <begin position="169"/>
        <end position="190"/>
    </location>
</feature>
<dbReference type="InterPro" id="IPR004681">
    <property type="entry name" value="TRAP_DctM"/>
</dbReference>
<evidence type="ECO:0000259" key="8">
    <source>
        <dbReference type="Pfam" id="PF06808"/>
    </source>
</evidence>
<dbReference type="InterPro" id="IPR010656">
    <property type="entry name" value="DctM"/>
</dbReference>
<dbReference type="PANTHER" id="PTHR33362">
    <property type="entry name" value="SIALIC ACID TRAP TRANSPORTER PERMEASE PROTEIN SIAT-RELATED"/>
    <property type="match status" value="1"/>
</dbReference>
<gene>
    <name evidence="9" type="primary">siaT_2</name>
    <name evidence="9" type="ORF">DOQ08_01134</name>
</gene>
<feature type="domain" description="TRAP C4-dicarboxylate transport system permease DctM subunit" evidence="8">
    <location>
        <begin position="7"/>
        <end position="414"/>
    </location>
</feature>
<dbReference type="GO" id="GO:0005886">
    <property type="term" value="C:plasma membrane"/>
    <property type="evidence" value="ECO:0007669"/>
    <property type="project" value="UniProtKB-SubCell"/>
</dbReference>
<comment type="function">
    <text evidence="7">Part of the tripartite ATP-independent periplasmic (TRAP) transport system.</text>
</comment>
<evidence type="ECO:0000256" key="4">
    <source>
        <dbReference type="ARBA" id="ARBA00022692"/>
    </source>
</evidence>
<keyword evidence="3 7" id="KW-0997">Cell inner membrane</keyword>
<comment type="subcellular location">
    <subcellularLocation>
        <location evidence="1 7">Cell inner membrane</location>
        <topology evidence="1 7">Multi-pass membrane protein</topology>
    </subcellularLocation>
</comment>
<evidence type="ECO:0000313" key="10">
    <source>
        <dbReference type="Proteomes" id="UP000265903"/>
    </source>
</evidence>
<keyword evidence="2" id="KW-1003">Cell membrane</keyword>
<dbReference type="AlphaFoldDB" id="A0A3M2RFU0"/>
<keyword evidence="10" id="KW-1185">Reference proteome</keyword>
<dbReference type="PIRSF" id="PIRSF006066">
    <property type="entry name" value="HI0050"/>
    <property type="match status" value="1"/>
</dbReference>
<dbReference type="EMBL" id="QMDL01000002">
    <property type="protein sequence ID" value="RMJ03815.1"/>
    <property type="molecule type" value="Genomic_DNA"/>
</dbReference>
<feature type="transmembrane region" description="Helical" evidence="7">
    <location>
        <begin position="53"/>
        <end position="71"/>
    </location>
</feature>
<feature type="transmembrane region" description="Helical" evidence="7">
    <location>
        <begin position="238"/>
        <end position="254"/>
    </location>
</feature>
<feature type="transmembrane region" description="Helical" evidence="7">
    <location>
        <begin position="302"/>
        <end position="324"/>
    </location>
</feature>
<sequence>MIEILIFTFIAFLLIGVPVAIALGAASTLAIYFGSHIPLLVVAQKMFQGLNNFSFLAIPLFLLAGALMYEAKLSERLVGMASRLVGRRPGGLANVATTSSAFFGAISGSAPATTAAVGTVLIPSMKKTSYTAAGSGAVVAASGALGLIIPPSITMVIYGVISGVSIGELFINGIIPGILLTLAICLLNWWRGRKNVDNVNLDSENPSPGERFKNLAALLMPVIIIVGIYSGAFTPTESAAVACVYGLLIGIFLYKSLGLTEIKRAFMSTAATTAVIMFLMVCANVFAFVITTERVPQLFSAWVMSITTDPTMVMLMMLGLLIVVGTFLDNVSALVLLVPTLVAITSAVGIDPMYFGVFTIIALAVGQFTPPVGLNLYIAANIANESVEKISLAVLPFVAVYVTALLIFVAFPNLLTLFS</sequence>
<protein>
    <recommendedName>
        <fullName evidence="7">TRAP transporter large permease protein</fullName>
    </recommendedName>
</protein>
<name>A0A3M2RFU0_9GAMM</name>
<keyword evidence="7" id="KW-0813">Transport</keyword>
<dbReference type="Proteomes" id="UP000265903">
    <property type="component" value="Unassembled WGS sequence"/>
</dbReference>
<keyword evidence="6 7" id="KW-0472">Membrane</keyword>
<feature type="transmembrane region" description="Helical" evidence="7">
    <location>
        <begin position="130"/>
        <end position="149"/>
    </location>
</feature>
<keyword evidence="4 7" id="KW-0812">Transmembrane</keyword>
<reference evidence="9 10" key="1">
    <citation type="submission" date="2018-08" db="EMBL/GenBank/DDBJ databases">
        <title>Whole Genome Sequence of the Moderate Halophilic Marine Bacterium Marinobacter litoralis Sw-45.</title>
        <authorList>
            <person name="Musa H."/>
        </authorList>
    </citation>
    <scope>NUCLEOTIDE SEQUENCE [LARGE SCALE GENOMIC DNA]</scope>
    <source>
        <strain evidence="9 10">Sw-45</strain>
    </source>
</reference>
<dbReference type="Pfam" id="PF06808">
    <property type="entry name" value="DctM"/>
    <property type="match status" value="1"/>
</dbReference>
<feature type="transmembrane region" description="Helical" evidence="7">
    <location>
        <begin position="390"/>
        <end position="411"/>
    </location>
</feature>
<dbReference type="GO" id="GO:0022857">
    <property type="term" value="F:transmembrane transporter activity"/>
    <property type="evidence" value="ECO:0007669"/>
    <property type="project" value="UniProtKB-UniRule"/>
</dbReference>
<evidence type="ECO:0000256" key="6">
    <source>
        <dbReference type="ARBA" id="ARBA00023136"/>
    </source>
</evidence>
<proteinExistence type="inferred from homology"/>
<feature type="transmembrane region" description="Helical" evidence="7">
    <location>
        <begin position="211"/>
        <end position="232"/>
    </location>
</feature>
<evidence type="ECO:0000256" key="3">
    <source>
        <dbReference type="ARBA" id="ARBA00022519"/>
    </source>
</evidence>
<comment type="similarity">
    <text evidence="7">Belongs to the TRAP transporter large permease family.</text>
</comment>
<evidence type="ECO:0000256" key="7">
    <source>
        <dbReference type="RuleBase" id="RU369079"/>
    </source>
</evidence>
<dbReference type="PANTHER" id="PTHR33362:SF2">
    <property type="entry name" value="TRAP TRANSPORTER LARGE PERMEASE PROTEIN"/>
    <property type="match status" value="1"/>
</dbReference>
<keyword evidence="5 7" id="KW-1133">Transmembrane helix</keyword>
<comment type="subunit">
    <text evidence="7">The complex comprises the extracytoplasmic solute receptor protein and the two transmembrane proteins.</text>
</comment>
<dbReference type="OrthoDB" id="8627919at2"/>
<accession>A0A3M2RFU0</accession>
<feature type="transmembrane region" description="Helical" evidence="7">
    <location>
        <begin position="266"/>
        <end position="290"/>
    </location>
</feature>
<dbReference type="NCBIfam" id="TIGR00786">
    <property type="entry name" value="dctM"/>
    <property type="match status" value="1"/>
</dbReference>
<evidence type="ECO:0000256" key="1">
    <source>
        <dbReference type="ARBA" id="ARBA00004429"/>
    </source>
</evidence>
<evidence type="ECO:0000256" key="5">
    <source>
        <dbReference type="ARBA" id="ARBA00022989"/>
    </source>
</evidence>
<comment type="caution">
    <text evidence="9">The sequence shown here is derived from an EMBL/GenBank/DDBJ whole genome shotgun (WGS) entry which is preliminary data.</text>
</comment>
<dbReference type="RefSeq" id="WP_114333947.1">
    <property type="nucleotide sequence ID" value="NZ_QMDL01000002.1"/>
</dbReference>
<evidence type="ECO:0000313" key="9">
    <source>
        <dbReference type="EMBL" id="RMJ03815.1"/>
    </source>
</evidence>